<dbReference type="InterPro" id="IPR002821">
    <property type="entry name" value="Hydantoinase_A"/>
</dbReference>
<evidence type="ECO:0000313" key="5">
    <source>
        <dbReference type="Proteomes" id="UP001595377"/>
    </source>
</evidence>
<evidence type="ECO:0000259" key="2">
    <source>
        <dbReference type="Pfam" id="PF05378"/>
    </source>
</evidence>
<dbReference type="RefSeq" id="WP_257317358.1">
    <property type="nucleotide sequence ID" value="NZ_JANFDG010000028.1"/>
</dbReference>
<name>A0ABV7DEP6_9HYPH</name>
<dbReference type="InterPro" id="IPR049517">
    <property type="entry name" value="ACX-like_C"/>
</dbReference>
<organism evidence="4 5">
    <name type="scientific">Shinella pollutisoli</name>
    <dbReference type="NCBI Taxonomy" id="2250594"/>
    <lineage>
        <taxon>Bacteria</taxon>
        <taxon>Pseudomonadati</taxon>
        <taxon>Pseudomonadota</taxon>
        <taxon>Alphaproteobacteria</taxon>
        <taxon>Hyphomicrobiales</taxon>
        <taxon>Rhizobiaceae</taxon>
        <taxon>Shinella</taxon>
    </lineage>
</organism>
<dbReference type="PANTHER" id="PTHR11365">
    <property type="entry name" value="5-OXOPROLINASE RELATED"/>
    <property type="match status" value="1"/>
</dbReference>
<feature type="domain" description="Hydantoinase A/oxoprolinase" evidence="1">
    <location>
        <begin position="212"/>
        <end position="497"/>
    </location>
</feature>
<keyword evidence="5" id="KW-1185">Reference proteome</keyword>
<feature type="domain" description="Acetophenone carboxylase-like C-terminal" evidence="3">
    <location>
        <begin position="509"/>
        <end position="683"/>
    </location>
</feature>
<dbReference type="InterPro" id="IPR008040">
    <property type="entry name" value="Hydant_A_N"/>
</dbReference>
<reference evidence="5" key="1">
    <citation type="journal article" date="2019" name="Int. J. Syst. Evol. Microbiol.">
        <title>The Global Catalogue of Microorganisms (GCM) 10K type strain sequencing project: providing services to taxonomists for standard genome sequencing and annotation.</title>
        <authorList>
            <consortium name="The Broad Institute Genomics Platform"/>
            <consortium name="The Broad Institute Genome Sequencing Center for Infectious Disease"/>
            <person name="Wu L."/>
            <person name="Ma J."/>
        </authorList>
    </citation>
    <scope>NUCLEOTIDE SEQUENCE [LARGE SCALE GENOMIC DNA]</scope>
    <source>
        <strain evidence="5">KCTC 52677</strain>
    </source>
</reference>
<evidence type="ECO:0000313" key="4">
    <source>
        <dbReference type="EMBL" id="MFC3073426.1"/>
    </source>
</evidence>
<comment type="caution">
    <text evidence="4">The sequence shown here is derived from an EMBL/GenBank/DDBJ whole genome shotgun (WGS) entry which is preliminary data.</text>
</comment>
<dbReference type="Pfam" id="PF01968">
    <property type="entry name" value="Hydantoinase_A"/>
    <property type="match status" value="1"/>
</dbReference>
<evidence type="ECO:0000259" key="3">
    <source>
        <dbReference type="Pfam" id="PF19278"/>
    </source>
</evidence>
<dbReference type="Pfam" id="PF19278">
    <property type="entry name" value="Hydant_A_C"/>
    <property type="match status" value="1"/>
</dbReference>
<feature type="domain" description="Hydantoinase/oxoprolinase N-terminal" evidence="2">
    <location>
        <begin position="7"/>
        <end position="191"/>
    </location>
</feature>
<accession>A0ABV7DEP6</accession>
<dbReference type="InterPro" id="IPR045079">
    <property type="entry name" value="Oxoprolinase-like"/>
</dbReference>
<protein>
    <submittedName>
        <fullName evidence="4">Hydantoinase/oxoprolinase family protein</fullName>
    </submittedName>
</protein>
<dbReference type="EMBL" id="JBHRSP010000015">
    <property type="protein sequence ID" value="MFC3073426.1"/>
    <property type="molecule type" value="Genomic_DNA"/>
</dbReference>
<sequence length="693" mass="74577">MTQNSYRLGIDAGGTFTDFVIADRATGEVKLFKALSTPSDPTRAIENGLGLIAADLGRPIGEIIANCDLCINGTTVGLNALITHRGGRTGLICTAGHEDSIEIRNGHKEDGFRYDPEYPAATMLVPRYLRRGVRERVLSDGSVRTPLNEEDVREACRLFLKEGVETVAISFVWSVLDPSHERRAAEIVRETMPGAILTVGSELYPQVREYTRTSTAVTNAYLAPVMRRYIEAVDAYFRSLGARQPVRYFQSNGGLAVGQVMTDRSVYAINSGPASAPQAGLYAGAPFGHENVITVDMGGTSFDITLTRNGQTNLNKNIDFLRYRIGVPMIQVETLGAGGGSIGWVDPLGLLQVGPQSAGSEPGPACYGRGGAEPTTSDANLVLGYLNPEGLLGGKLPLDVAKARAAMERVARPLGISVEQAAYGMFAIVNNNMVNGIRRVSVERGYDPRDFVLVGAGGATAAHITALAREMGIDTIILPKLASGLCAFGQIISDVKYNYMAPAPVRLDNAAAYERIDSLFNEIEAKGVAHLEADGFPPEAIDIRRSIDMRYVGQVHECTVDIGTFPITETTIEKVKDAFHARHEELYTYAECHSAVEVVNLESTIYGRIEKVRPPKLAEGGGAEQALKGHRDAIFDQSGKATATSVYDGAKFGAGARIHGPAIIEEVTTTIVVEPGWTSTLHESGNYLLTREN</sequence>
<gene>
    <name evidence="4" type="ORF">ACFOHH_09950</name>
</gene>
<dbReference type="PANTHER" id="PTHR11365:SF23">
    <property type="entry name" value="HYPOTHETICAL 5-OXOPROLINASE (EUROFUNG)-RELATED"/>
    <property type="match status" value="1"/>
</dbReference>
<dbReference type="SUPFAM" id="SSF53067">
    <property type="entry name" value="Actin-like ATPase domain"/>
    <property type="match status" value="1"/>
</dbReference>
<dbReference type="InterPro" id="IPR043129">
    <property type="entry name" value="ATPase_NBD"/>
</dbReference>
<evidence type="ECO:0000259" key="1">
    <source>
        <dbReference type="Pfam" id="PF01968"/>
    </source>
</evidence>
<dbReference type="Pfam" id="PF05378">
    <property type="entry name" value="Hydant_A_N"/>
    <property type="match status" value="1"/>
</dbReference>
<dbReference type="Proteomes" id="UP001595377">
    <property type="component" value="Unassembled WGS sequence"/>
</dbReference>
<proteinExistence type="predicted"/>